<dbReference type="AlphaFoldDB" id="A0AAD5QN61"/>
<name>A0AAD5QN61_PARTN</name>
<comment type="caution">
    <text evidence="1">The sequence shown here is derived from an EMBL/GenBank/DDBJ whole genome shotgun (WGS) entry which is preliminary data.</text>
</comment>
<protein>
    <submittedName>
        <fullName evidence="1">Uncharacterized protein</fullName>
    </submittedName>
</protein>
<accession>A0AAD5QN61</accession>
<proteinExistence type="predicted"/>
<sequence length="142" mass="15912">MWSDASWPSKHRSFTVSGFSLPVSMTYSEVASVRTEAVGIAISKDAARAFVERLVMQTILGVLEQQGRSALLPDAIISSILDQLRVQINYDALECKAVTVIAGEPKPVMGNGEHVPTLHHRRQHSDWHMRCNKCRPTRQLWC</sequence>
<evidence type="ECO:0000313" key="2">
    <source>
        <dbReference type="Proteomes" id="UP001196413"/>
    </source>
</evidence>
<gene>
    <name evidence="1" type="ORF">KIN20_014184</name>
</gene>
<reference evidence="1" key="1">
    <citation type="submission" date="2021-06" db="EMBL/GenBank/DDBJ databases">
        <title>Parelaphostrongylus tenuis whole genome reference sequence.</title>
        <authorList>
            <person name="Garwood T.J."/>
            <person name="Larsen P.A."/>
            <person name="Fountain-Jones N.M."/>
            <person name="Garbe J.R."/>
            <person name="Macchietto M.G."/>
            <person name="Kania S.A."/>
            <person name="Gerhold R.W."/>
            <person name="Richards J.E."/>
            <person name="Wolf T.M."/>
        </authorList>
    </citation>
    <scope>NUCLEOTIDE SEQUENCE</scope>
    <source>
        <strain evidence="1">MNPRO001-30</strain>
        <tissue evidence="1">Meninges</tissue>
    </source>
</reference>
<keyword evidence="2" id="KW-1185">Reference proteome</keyword>
<dbReference type="Proteomes" id="UP001196413">
    <property type="component" value="Unassembled WGS sequence"/>
</dbReference>
<organism evidence="1 2">
    <name type="scientific">Parelaphostrongylus tenuis</name>
    <name type="common">Meningeal worm</name>
    <dbReference type="NCBI Taxonomy" id="148309"/>
    <lineage>
        <taxon>Eukaryota</taxon>
        <taxon>Metazoa</taxon>
        <taxon>Ecdysozoa</taxon>
        <taxon>Nematoda</taxon>
        <taxon>Chromadorea</taxon>
        <taxon>Rhabditida</taxon>
        <taxon>Rhabditina</taxon>
        <taxon>Rhabditomorpha</taxon>
        <taxon>Strongyloidea</taxon>
        <taxon>Metastrongylidae</taxon>
        <taxon>Parelaphostrongylus</taxon>
    </lineage>
</organism>
<evidence type="ECO:0000313" key="1">
    <source>
        <dbReference type="EMBL" id="KAJ1356457.1"/>
    </source>
</evidence>
<dbReference type="EMBL" id="JAHQIW010002822">
    <property type="protein sequence ID" value="KAJ1356457.1"/>
    <property type="molecule type" value="Genomic_DNA"/>
</dbReference>